<evidence type="ECO:0000256" key="6">
    <source>
        <dbReference type="SAM" id="Phobius"/>
    </source>
</evidence>
<feature type="domain" description="Major facilitator superfamily (MFS) profile" evidence="7">
    <location>
        <begin position="14"/>
        <end position="389"/>
    </location>
</feature>
<dbReference type="PANTHER" id="PTHR43124">
    <property type="entry name" value="PURINE EFFLUX PUMP PBUE"/>
    <property type="match status" value="1"/>
</dbReference>
<evidence type="ECO:0000256" key="3">
    <source>
        <dbReference type="ARBA" id="ARBA00022692"/>
    </source>
</evidence>
<accession>A0A5C6S5P9</accession>
<gene>
    <name evidence="8" type="ORF">FQV27_10110</name>
</gene>
<feature type="transmembrane region" description="Helical" evidence="6">
    <location>
        <begin position="363"/>
        <end position="386"/>
    </location>
</feature>
<dbReference type="AlphaFoldDB" id="A0A5C6S5P9"/>
<evidence type="ECO:0000256" key="2">
    <source>
        <dbReference type="ARBA" id="ARBA00022475"/>
    </source>
</evidence>
<evidence type="ECO:0000256" key="4">
    <source>
        <dbReference type="ARBA" id="ARBA00022989"/>
    </source>
</evidence>
<keyword evidence="4 6" id="KW-1133">Transmembrane helix</keyword>
<feature type="transmembrane region" description="Helical" evidence="6">
    <location>
        <begin position="302"/>
        <end position="319"/>
    </location>
</feature>
<dbReference type="Gene3D" id="1.20.1250.20">
    <property type="entry name" value="MFS general substrate transporter like domains"/>
    <property type="match status" value="1"/>
</dbReference>
<evidence type="ECO:0000313" key="9">
    <source>
        <dbReference type="Proteomes" id="UP000321562"/>
    </source>
</evidence>
<feature type="transmembrane region" description="Helical" evidence="6">
    <location>
        <begin position="277"/>
        <end position="296"/>
    </location>
</feature>
<reference evidence="8 9" key="1">
    <citation type="submission" date="2019-08" db="EMBL/GenBank/DDBJ databases">
        <authorList>
            <person name="Ye J."/>
        </authorList>
    </citation>
    <scope>NUCLEOTIDE SEQUENCE [LARGE SCALE GENOMIC DNA]</scope>
    <source>
        <strain evidence="8 9">TK008</strain>
    </source>
</reference>
<dbReference type="Proteomes" id="UP000321562">
    <property type="component" value="Unassembled WGS sequence"/>
</dbReference>
<keyword evidence="2" id="KW-1003">Cell membrane</keyword>
<protein>
    <submittedName>
        <fullName evidence="8">MFS transporter</fullName>
    </submittedName>
</protein>
<dbReference type="PROSITE" id="PS50850">
    <property type="entry name" value="MFS"/>
    <property type="match status" value="1"/>
</dbReference>
<evidence type="ECO:0000256" key="5">
    <source>
        <dbReference type="ARBA" id="ARBA00023136"/>
    </source>
</evidence>
<name>A0A5C6S5P9_9RHOB</name>
<feature type="transmembrane region" description="Helical" evidence="6">
    <location>
        <begin position="340"/>
        <end position="357"/>
    </location>
</feature>
<dbReference type="InterPro" id="IPR050189">
    <property type="entry name" value="MFS_Efflux_Transporters"/>
</dbReference>
<dbReference type="PANTHER" id="PTHR43124:SF3">
    <property type="entry name" value="CHLORAMPHENICOL EFFLUX PUMP RV0191"/>
    <property type="match status" value="1"/>
</dbReference>
<feature type="transmembrane region" description="Helical" evidence="6">
    <location>
        <begin position="170"/>
        <end position="189"/>
    </location>
</feature>
<dbReference type="InterPro" id="IPR011701">
    <property type="entry name" value="MFS"/>
</dbReference>
<dbReference type="EMBL" id="VOPL01000003">
    <property type="protein sequence ID" value="TXB69301.1"/>
    <property type="molecule type" value="Genomic_DNA"/>
</dbReference>
<dbReference type="CDD" id="cd17324">
    <property type="entry name" value="MFS_NepI_like"/>
    <property type="match status" value="1"/>
</dbReference>
<dbReference type="OrthoDB" id="9788453at2"/>
<feature type="transmembrane region" description="Helical" evidence="6">
    <location>
        <begin position="139"/>
        <end position="158"/>
    </location>
</feature>
<dbReference type="Pfam" id="PF07690">
    <property type="entry name" value="MFS_1"/>
    <property type="match status" value="1"/>
</dbReference>
<organism evidence="8 9">
    <name type="scientific">Paracoccus aurantiacus</name>
    <dbReference type="NCBI Taxonomy" id="2599412"/>
    <lineage>
        <taxon>Bacteria</taxon>
        <taxon>Pseudomonadati</taxon>
        <taxon>Pseudomonadota</taxon>
        <taxon>Alphaproteobacteria</taxon>
        <taxon>Rhodobacterales</taxon>
        <taxon>Paracoccaceae</taxon>
        <taxon>Paracoccus</taxon>
    </lineage>
</organism>
<evidence type="ECO:0000256" key="1">
    <source>
        <dbReference type="ARBA" id="ARBA00004651"/>
    </source>
</evidence>
<dbReference type="RefSeq" id="WP_147097980.1">
    <property type="nucleotide sequence ID" value="NZ_JBHUFH010000011.1"/>
</dbReference>
<dbReference type="GO" id="GO:0005886">
    <property type="term" value="C:plasma membrane"/>
    <property type="evidence" value="ECO:0007669"/>
    <property type="project" value="UniProtKB-SubCell"/>
</dbReference>
<feature type="transmembrane region" description="Helical" evidence="6">
    <location>
        <begin position="54"/>
        <end position="73"/>
    </location>
</feature>
<feature type="transmembrane region" description="Helical" evidence="6">
    <location>
        <begin position="80"/>
        <end position="101"/>
    </location>
</feature>
<sequence length="405" mass="41640">MTANDANPASMTLVILSLALGAFAIGTSEFAAMGLLPWFSDDLGLTEAQAGHVISAYAFGVVVGAPITTLLGARLPRRRYLAALIAAYGVLNLLAAILPGYSSLVGMRFLAGLPHGGFLGVGMLYAADALPREKRAKGVTQIMLGLTIANIVGVPFAGILGDVLGWRSGFALPGVLALIAAVLILKLAPRVGVDPNARPMAELKALGNPAVLLTLLVGTIGCGGLFAVYAFLSKAMLETTTPPVWAVAAMLSAFGIGSTFGSILAARMTIVLGPIAACARLFLFMILTQAFAAWAVGSWPAMILSALLLGLSSGVFVPLQTRLMDIADDAQSMAAAMNHAAFNAANGLGPLIAGWALDAGWGWRSSGVVAIGFTVVGLLSLSLVWLHARSRGENLRPTGVIATAH</sequence>
<comment type="subcellular location">
    <subcellularLocation>
        <location evidence="1">Cell membrane</location>
        <topology evidence="1">Multi-pass membrane protein</topology>
    </subcellularLocation>
</comment>
<feature type="transmembrane region" description="Helical" evidence="6">
    <location>
        <begin position="244"/>
        <end position="265"/>
    </location>
</feature>
<dbReference type="GO" id="GO:0022857">
    <property type="term" value="F:transmembrane transporter activity"/>
    <property type="evidence" value="ECO:0007669"/>
    <property type="project" value="InterPro"/>
</dbReference>
<dbReference type="InterPro" id="IPR020846">
    <property type="entry name" value="MFS_dom"/>
</dbReference>
<evidence type="ECO:0000313" key="8">
    <source>
        <dbReference type="EMBL" id="TXB69301.1"/>
    </source>
</evidence>
<feature type="transmembrane region" description="Helical" evidence="6">
    <location>
        <begin position="210"/>
        <end position="232"/>
    </location>
</feature>
<evidence type="ECO:0000259" key="7">
    <source>
        <dbReference type="PROSITE" id="PS50850"/>
    </source>
</evidence>
<keyword evidence="9" id="KW-1185">Reference proteome</keyword>
<keyword evidence="3 6" id="KW-0812">Transmembrane</keyword>
<feature type="transmembrane region" description="Helical" evidence="6">
    <location>
        <begin position="107"/>
        <end position="127"/>
    </location>
</feature>
<keyword evidence="5 6" id="KW-0472">Membrane</keyword>
<dbReference type="InterPro" id="IPR036259">
    <property type="entry name" value="MFS_trans_sf"/>
</dbReference>
<proteinExistence type="predicted"/>
<dbReference type="SUPFAM" id="SSF103473">
    <property type="entry name" value="MFS general substrate transporter"/>
    <property type="match status" value="1"/>
</dbReference>
<comment type="caution">
    <text evidence="8">The sequence shown here is derived from an EMBL/GenBank/DDBJ whole genome shotgun (WGS) entry which is preliminary data.</text>
</comment>